<reference evidence="2 3" key="1">
    <citation type="journal article" date="2012" name="Genome Biol.">
        <title>The genome of the polar eukaryotic microalga coccomyxa subellipsoidea reveals traits of cold adaptation.</title>
        <authorList>
            <person name="Blanc G."/>
            <person name="Agarkova I."/>
            <person name="Grimwood J."/>
            <person name="Kuo A."/>
            <person name="Brueggeman A."/>
            <person name="Dunigan D."/>
            <person name="Gurnon J."/>
            <person name="Ladunga I."/>
            <person name="Lindquist E."/>
            <person name="Lucas S."/>
            <person name="Pangilinan J."/>
            <person name="Proschold T."/>
            <person name="Salamov A."/>
            <person name="Schmutz J."/>
            <person name="Weeks D."/>
            <person name="Yamada T."/>
            <person name="Claverie J.M."/>
            <person name="Grigoriev I."/>
            <person name="Van Etten J."/>
            <person name="Lomsadze A."/>
            <person name="Borodovsky M."/>
        </authorList>
    </citation>
    <scope>NUCLEOTIDE SEQUENCE [LARGE SCALE GENOMIC DNA]</scope>
    <source>
        <strain evidence="2 3">C-169</strain>
    </source>
</reference>
<evidence type="ECO:0000256" key="1">
    <source>
        <dbReference type="SAM" id="SignalP"/>
    </source>
</evidence>
<protein>
    <submittedName>
        <fullName evidence="2">Uncharacterized protein</fullName>
    </submittedName>
</protein>
<feature type="signal peptide" evidence="1">
    <location>
        <begin position="1"/>
        <end position="20"/>
    </location>
</feature>
<keyword evidence="3" id="KW-1185">Reference proteome</keyword>
<dbReference type="AlphaFoldDB" id="I0YSQ4"/>
<comment type="caution">
    <text evidence="2">The sequence shown here is derived from an EMBL/GenBank/DDBJ whole genome shotgun (WGS) entry which is preliminary data.</text>
</comment>
<sequence>MKHWVVTFGVLALHLSSTEALLGNLLGAVGSTVGSTVGAVGSTVNGVVKTVTGTGSATADPIVSSFDGRTFEFFGKVGRFYNVIQDAEHQVSMRLKLGTVSDHEGGTYIDGVGFGYQSHRVVIQLLSDDSVEVTLDGERLHFGENENSQAHELTTAAGKLRLLWQLFRPKLGNTIELTTDLLRLTVYRTDAGSLDKNGEPQPTFLNFDAQLLHPPAHEMQARSSAELWGRISRLPAIHSSIELVHQFEACWSLEVQKNKSDGIVGEGYTRVLGAEKLPDDGVFYPAPGASIDSYEMPGYFHAHATGAGLRFGGAAYSHQRILVLNDRLGASVADIAAGLDAAALPVAHAGGGSRRLLR</sequence>
<dbReference type="Proteomes" id="UP000007264">
    <property type="component" value="Unassembled WGS sequence"/>
</dbReference>
<dbReference type="eggNOG" id="ENOG502QUGT">
    <property type="taxonomic scope" value="Eukaryota"/>
</dbReference>
<dbReference type="GeneID" id="17039407"/>
<evidence type="ECO:0000313" key="3">
    <source>
        <dbReference type="Proteomes" id="UP000007264"/>
    </source>
</evidence>
<gene>
    <name evidence="2" type="ORF">COCSUDRAFT_43159</name>
</gene>
<dbReference type="RefSeq" id="XP_005645967.1">
    <property type="nucleotide sequence ID" value="XM_005645910.1"/>
</dbReference>
<name>I0YSQ4_COCSC</name>
<keyword evidence="1" id="KW-0732">Signal</keyword>
<accession>I0YSQ4</accession>
<dbReference type="EMBL" id="AGSI01000012">
    <property type="protein sequence ID" value="EIE21423.1"/>
    <property type="molecule type" value="Genomic_DNA"/>
</dbReference>
<dbReference type="KEGG" id="csl:COCSUDRAFT_43159"/>
<dbReference type="OrthoDB" id="10486968at2759"/>
<evidence type="ECO:0000313" key="2">
    <source>
        <dbReference type="EMBL" id="EIE21423.1"/>
    </source>
</evidence>
<organism evidence="2 3">
    <name type="scientific">Coccomyxa subellipsoidea (strain C-169)</name>
    <name type="common">Green microalga</name>
    <dbReference type="NCBI Taxonomy" id="574566"/>
    <lineage>
        <taxon>Eukaryota</taxon>
        <taxon>Viridiplantae</taxon>
        <taxon>Chlorophyta</taxon>
        <taxon>core chlorophytes</taxon>
        <taxon>Trebouxiophyceae</taxon>
        <taxon>Trebouxiophyceae incertae sedis</taxon>
        <taxon>Coccomyxaceae</taxon>
        <taxon>Coccomyxa</taxon>
        <taxon>Coccomyxa subellipsoidea</taxon>
    </lineage>
</organism>
<proteinExistence type="predicted"/>
<feature type="chain" id="PRO_5003636420" evidence="1">
    <location>
        <begin position="21"/>
        <end position="358"/>
    </location>
</feature>